<evidence type="ECO:0000256" key="5">
    <source>
        <dbReference type="RuleBase" id="RU003657"/>
    </source>
</evidence>
<comment type="similarity">
    <text evidence="1 5">Belongs to the HisA/HisF family.</text>
</comment>
<comment type="caution">
    <text evidence="7">The sequence shown here is derived from an EMBL/GenBank/DDBJ whole genome shotgun (WGS) entry which is preliminary data.</text>
</comment>
<evidence type="ECO:0008006" key="9">
    <source>
        <dbReference type="Google" id="ProtNLM"/>
    </source>
</evidence>
<keyword evidence="3 5" id="KW-0368">Histidine biosynthesis</keyword>
<dbReference type="Gene3D" id="3.20.20.70">
    <property type="entry name" value="Aldolase class I"/>
    <property type="match status" value="1"/>
</dbReference>
<dbReference type="PANTHER" id="PTHR30244">
    <property type="entry name" value="TRANSAMINASE"/>
    <property type="match status" value="1"/>
</dbReference>
<dbReference type="CDD" id="cd00616">
    <property type="entry name" value="AHBA_syn"/>
    <property type="match status" value="1"/>
</dbReference>
<dbReference type="PANTHER" id="PTHR30244:SF34">
    <property type="entry name" value="DTDP-4-AMINO-4,6-DIDEOXYGALACTOSE TRANSAMINASE"/>
    <property type="match status" value="1"/>
</dbReference>
<proteinExistence type="inferred from homology"/>
<dbReference type="InterPro" id="IPR015421">
    <property type="entry name" value="PyrdxlP-dep_Trfase_major"/>
</dbReference>
<evidence type="ECO:0000256" key="3">
    <source>
        <dbReference type="ARBA" id="ARBA00023102"/>
    </source>
</evidence>
<evidence type="ECO:0000256" key="1">
    <source>
        <dbReference type="ARBA" id="ARBA00009667"/>
    </source>
</evidence>
<comment type="similarity">
    <text evidence="6">Belongs to the DegT/DnrJ/EryC1 family.</text>
</comment>
<evidence type="ECO:0000313" key="8">
    <source>
        <dbReference type="Proteomes" id="UP000231343"/>
    </source>
</evidence>
<evidence type="ECO:0000256" key="4">
    <source>
        <dbReference type="ARBA" id="ARBA00029440"/>
    </source>
</evidence>
<accession>A0A2H0XZ39</accession>
<dbReference type="GO" id="GO:0008483">
    <property type="term" value="F:transaminase activity"/>
    <property type="evidence" value="ECO:0007669"/>
    <property type="project" value="TreeGrafter"/>
</dbReference>
<dbReference type="Pfam" id="PF01041">
    <property type="entry name" value="DegT_DnrJ_EryC1"/>
    <property type="match status" value="1"/>
</dbReference>
<dbReference type="InterPro" id="IPR000653">
    <property type="entry name" value="DegT/StrS_aminotransferase"/>
</dbReference>
<evidence type="ECO:0000256" key="2">
    <source>
        <dbReference type="ARBA" id="ARBA00022605"/>
    </source>
</evidence>
<sequence length="333" mass="36525">MILLKIPYATQWIDDADTKAVTEALRSDYLTQGPRVKEFEEKVARYCGAQYAVAVNSGTAALHIACLVAGIGPGDEAITSPITFVASANCIVYCGGRPVFSEIDPQTINIEPKEIEKHINSQTKAIIPVHFAGNPCELEEIQSIAQQHGLIVIEDACHALGAEYKGSKIGSCKYSDMTVLSFHAVKHITTGEGGIVLTNNKDYYAEEYGAGEILLNSIDRDGSKKGYDLDLIRQVVEAVNIPVIVCGGVSHPKHFLEAMKLDVSAVAAANFFHYTEHSVVAVKQFLKAAQADIRLDSYATYNNFNFDQLGRVQKLEDPVLEKLRFEYIPEEVI</sequence>
<dbReference type="Pfam" id="PF00977">
    <property type="entry name" value="His_biosynth"/>
    <property type="match status" value="1"/>
</dbReference>
<dbReference type="Gene3D" id="3.40.640.10">
    <property type="entry name" value="Type I PLP-dependent aspartate aminotransferase-like (Major domain)"/>
    <property type="match status" value="1"/>
</dbReference>
<dbReference type="GO" id="GO:0000271">
    <property type="term" value="P:polysaccharide biosynthetic process"/>
    <property type="evidence" value="ECO:0007669"/>
    <property type="project" value="TreeGrafter"/>
</dbReference>
<dbReference type="SUPFAM" id="SSF51366">
    <property type="entry name" value="Ribulose-phoshate binding barrel"/>
    <property type="match status" value="1"/>
</dbReference>
<evidence type="ECO:0000256" key="6">
    <source>
        <dbReference type="RuleBase" id="RU004508"/>
    </source>
</evidence>
<name>A0A2H0XZ39_UNCSA</name>
<organism evidence="7 8">
    <name type="scientific">Candidatus Saganbacteria bacterium CG08_land_8_20_14_0_20_45_16</name>
    <dbReference type="NCBI Taxonomy" id="2014293"/>
    <lineage>
        <taxon>Bacteria</taxon>
        <taxon>Bacillati</taxon>
        <taxon>Saganbacteria</taxon>
    </lineage>
</organism>
<keyword evidence="6" id="KW-0663">Pyridoxal phosphate</keyword>
<dbReference type="GO" id="GO:0000105">
    <property type="term" value="P:L-histidine biosynthetic process"/>
    <property type="evidence" value="ECO:0007669"/>
    <property type="project" value="UniProtKB-KW"/>
</dbReference>
<evidence type="ECO:0000313" key="7">
    <source>
        <dbReference type="EMBL" id="PIS30327.1"/>
    </source>
</evidence>
<dbReference type="EMBL" id="PEYM01000057">
    <property type="protein sequence ID" value="PIS30327.1"/>
    <property type="molecule type" value="Genomic_DNA"/>
</dbReference>
<dbReference type="InterPro" id="IPR015424">
    <property type="entry name" value="PyrdxlP-dep_Trfase"/>
</dbReference>
<comment type="pathway">
    <text evidence="4">Amino-acid biosynthesis.</text>
</comment>
<dbReference type="SUPFAM" id="SSF53383">
    <property type="entry name" value="PLP-dependent transferases"/>
    <property type="match status" value="1"/>
</dbReference>
<dbReference type="AlphaFoldDB" id="A0A2H0XZ39"/>
<keyword evidence="2 5" id="KW-0028">Amino-acid biosynthesis</keyword>
<protein>
    <recommendedName>
        <fullName evidence="9">UDP-4-amino-4, 6-dideoxy-N-acetyl-beta-L-altrosamine transaminase</fullName>
    </recommendedName>
</protein>
<dbReference type="InterPro" id="IPR013785">
    <property type="entry name" value="Aldolase_TIM"/>
</dbReference>
<dbReference type="InterPro" id="IPR006062">
    <property type="entry name" value="His_biosynth"/>
</dbReference>
<dbReference type="GO" id="GO:0030170">
    <property type="term" value="F:pyridoxal phosphate binding"/>
    <property type="evidence" value="ECO:0007669"/>
    <property type="project" value="TreeGrafter"/>
</dbReference>
<dbReference type="InterPro" id="IPR011060">
    <property type="entry name" value="RibuloseP-bd_barrel"/>
</dbReference>
<reference evidence="7 8" key="1">
    <citation type="submission" date="2017-09" db="EMBL/GenBank/DDBJ databases">
        <title>Depth-based differentiation of microbial function through sediment-hosted aquifers and enrichment of novel symbionts in the deep terrestrial subsurface.</title>
        <authorList>
            <person name="Probst A.J."/>
            <person name="Ladd B."/>
            <person name="Jarett J.K."/>
            <person name="Geller-Mcgrath D.E."/>
            <person name="Sieber C.M."/>
            <person name="Emerson J.B."/>
            <person name="Anantharaman K."/>
            <person name="Thomas B.C."/>
            <person name="Malmstrom R."/>
            <person name="Stieglmeier M."/>
            <person name="Klingl A."/>
            <person name="Woyke T."/>
            <person name="Ryan C.M."/>
            <person name="Banfield J.F."/>
        </authorList>
    </citation>
    <scope>NUCLEOTIDE SEQUENCE [LARGE SCALE GENOMIC DNA]</scope>
    <source>
        <strain evidence="7">CG08_land_8_20_14_0_20_45_16</strain>
    </source>
</reference>
<dbReference type="Proteomes" id="UP000231343">
    <property type="component" value="Unassembled WGS sequence"/>
</dbReference>
<gene>
    <name evidence="7" type="ORF">COT42_03185</name>
</gene>